<proteinExistence type="predicted"/>
<feature type="compositionally biased region" description="Polar residues" evidence="1">
    <location>
        <begin position="204"/>
        <end position="219"/>
    </location>
</feature>
<reference evidence="2 3" key="1">
    <citation type="journal article" date="2011" name="Genome Res.">
        <title>Chromosome and gene copy number variation allow major structural change between species and strains of Leishmania.</title>
        <authorList>
            <person name="Rogers M.B."/>
            <person name="Hilley J.D."/>
            <person name="Dickens N.J."/>
            <person name="Wilkes J."/>
            <person name="Bates P.A."/>
            <person name="Depledge D.P."/>
            <person name="Harris D."/>
            <person name="Her Y."/>
            <person name="Herzyk P."/>
            <person name="Imamura H."/>
            <person name="Otto T.D."/>
            <person name="Sanders M."/>
            <person name="Seeger K."/>
            <person name="Dujardin J.C."/>
            <person name="Berriman M."/>
            <person name="Smith D.F."/>
            <person name="Hertz-Fowler C."/>
            <person name="Mottram J.C."/>
        </authorList>
    </citation>
    <scope>NUCLEOTIDE SEQUENCE [LARGE SCALE GENOMIC DNA]</scope>
    <source>
        <strain evidence="2 3">MHOM/GT/2001/U1103</strain>
    </source>
</reference>
<dbReference type="OMA" id="SSKALWY"/>
<dbReference type="Proteomes" id="UP000007259">
    <property type="component" value="Chromosome 33"/>
</dbReference>
<feature type="compositionally biased region" description="Basic and acidic residues" evidence="1">
    <location>
        <begin position="17"/>
        <end position="29"/>
    </location>
</feature>
<dbReference type="RefSeq" id="XP_003878834.1">
    <property type="nucleotide sequence ID" value="XM_003878785.1"/>
</dbReference>
<dbReference type="VEuPathDB" id="TriTrypDB:LmxM.33.2765"/>
<dbReference type="OrthoDB" id="265468at2759"/>
<organism evidence="2 3">
    <name type="scientific">Leishmania mexicana (strain MHOM/GT/2001/U1103)</name>
    <dbReference type="NCBI Taxonomy" id="929439"/>
    <lineage>
        <taxon>Eukaryota</taxon>
        <taxon>Discoba</taxon>
        <taxon>Euglenozoa</taxon>
        <taxon>Kinetoplastea</taxon>
        <taxon>Metakinetoplastina</taxon>
        <taxon>Trypanosomatida</taxon>
        <taxon>Trypanosomatidae</taxon>
        <taxon>Leishmaniinae</taxon>
        <taxon>Leishmania</taxon>
    </lineage>
</organism>
<evidence type="ECO:0000313" key="3">
    <source>
        <dbReference type="Proteomes" id="UP000007259"/>
    </source>
</evidence>
<dbReference type="PhylomeDB" id="E9B567"/>
<evidence type="ECO:0000313" key="2">
    <source>
        <dbReference type="EMBL" id="CBZ30387.1"/>
    </source>
</evidence>
<feature type="region of interest" description="Disordered" evidence="1">
    <location>
        <begin position="1"/>
        <end position="29"/>
    </location>
</feature>
<evidence type="ECO:0000256" key="1">
    <source>
        <dbReference type="SAM" id="MobiDB-lite"/>
    </source>
</evidence>
<feature type="region of interest" description="Disordered" evidence="1">
    <location>
        <begin position="191"/>
        <end position="228"/>
    </location>
</feature>
<protein>
    <submittedName>
        <fullName evidence="2">Uncharacterized protein</fullName>
    </submittedName>
</protein>
<dbReference type="KEGG" id="lmi:LMXM_33_2765"/>
<gene>
    <name evidence="2" type="ORF">LMXM_33_2765</name>
</gene>
<dbReference type="AlphaFoldDB" id="E9B567"/>
<keyword evidence="3" id="KW-1185">Reference proteome</keyword>
<feature type="region of interest" description="Disordered" evidence="1">
    <location>
        <begin position="73"/>
        <end position="130"/>
    </location>
</feature>
<accession>E9B567</accession>
<name>E9B567_LEIMU</name>
<dbReference type="EMBL" id="FR799586">
    <property type="protein sequence ID" value="CBZ30387.1"/>
    <property type="molecule type" value="Genomic_DNA"/>
</dbReference>
<sequence length="343" mass="36227">MVKQSAAQVPLRVPSMRGRDESHSIDADGKRKCCPTLKVVGAAARIPSAALADAPVRRNRVPAVLSTPKRVGGWNAAWQPRHGSSGTTPDEDSREAREHLRHSPSGKGRGNSIGHCSHSAGPSHHAQRQASDMVTVGLSRMYSSPQAVTSAPENGLTDDDLLLLCGIKPGSSKALWYTTLRAQLEARALATSTEYSDRGDRATSTRPKTGVDPSSSSSHLPMHGADASSGPLVLPTELLLLTEPSGPNADTMAASRSAAQQIEKIPRTHSGEEEAERVDEGDGASSIYTRSPSLCSERVANAIAVQGTPSVVPLVPLQKLRLSPNQLTQMRVSVLSLQTLAGL</sequence>
<dbReference type="GeneID" id="13452442"/>